<dbReference type="Proteomes" id="UP001177670">
    <property type="component" value="Unassembled WGS sequence"/>
</dbReference>
<organism evidence="1 2">
    <name type="scientific">Melipona bicolor</name>
    <dbReference type="NCBI Taxonomy" id="60889"/>
    <lineage>
        <taxon>Eukaryota</taxon>
        <taxon>Metazoa</taxon>
        <taxon>Ecdysozoa</taxon>
        <taxon>Arthropoda</taxon>
        <taxon>Hexapoda</taxon>
        <taxon>Insecta</taxon>
        <taxon>Pterygota</taxon>
        <taxon>Neoptera</taxon>
        <taxon>Endopterygota</taxon>
        <taxon>Hymenoptera</taxon>
        <taxon>Apocrita</taxon>
        <taxon>Aculeata</taxon>
        <taxon>Apoidea</taxon>
        <taxon>Anthophila</taxon>
        <taxon>Apidae</taxon>
        <taxon>Melipona</taxon>
    </lineage>
</organism>
<reference evidence="1" key="1">
    <citation type="submission" date="2021-10" db="EMBL/GenBank/DDBJ databases">
        <title>Melipona bicolor Genome sequencing and assembly.</title>
        <authorList>
            <person name="Araujo N.S."/>
            <person name="Arias M.C."/>
        </authorList>
    </citation>
    <scope>NUCLEOTIDE SEQUENCE</scope>
    <source>
        <strain evidence="1">USP_2M_L1-L4_2017</strain>
        <tissue evidence="1">Whole body</tissue>
    </source>
</reference>
<dbReference type="EMBL" id="JAHYIQ010000004">
    <property type="protein sequence ID" value="KAK1132624.1"/>
    <property type="molecule type" value="Genomic_DNA"/>
</dbReference>
<evidence type="ECO:0000313" key="2">
    <source>
        <dbReference type="Proteomes" id="UP001177670"/>
    </source>
</evidence>
<keyword evidence="2" id="KW-1185">Reference proteome</keyword>
<comment type="caution">
    <text evidence="1">The sequence shown here is derived from an EMBL/GenBank/DDBJ whole genome shotgun (WGS) entry which is preliminary data.</text>
</comment>
<proteinExistence type="predicted"/>
<protein>
    <submittedName>
        <fullName evidence="1">Uncharacterized protein</fullName>
    </submittedName>
</protein>
<dbReference type="AlphaFoldDB" id="A0AA40G7N8"/>
<evidence type="ECO:0000313" key="1">
    <source>
        <dbReference type="EMBL" id="KAK1132624.1"/>
    </source>
</evidence>
<accession>A0AA40G7N8</accession>
<sequence>MDTSKSTKPVPIGTDVLRVATLHQQHHQAVCVIPQMAILCPEEEEGCSRRKNEKAGATEPSRTTLARAYVLTRKSDVAQ</sequence>
<name>A0AA40G7N8_9HYME</name>
<gene>
    <name evidence="1" type="ORF">K0M31_014009</name>
</gene>